<sequence>MNTKEVEKYWQAYLAVFPNASGEKYEASQFGDSSTLADKLGNLIVKGIKTATCSALWEWKAEAIEPPKELGLKTIVLDGENNPLCIIETTEVTIRPFCEVDTQFSKLP</sequence>
<dbReference type="Proteomes" id="UP000218238">
    <property type="component" value="Unassembled WGS sequence"/>
</dbReference>
<gene>
    <name evidence="2" type="ORF">CK510_27630</name>
</gene>
<organism evidence="2 3">
    <name type="scientific">Brunnivagina elsteri CCALA 953</name>
    <dbReference type="NCBI Taxonomy" id="987040"/>
    <lineage>
        <taxon>Bacteria</taxon>
        <taxon>Bacillati</taxon>
        <taxon>Cyanobacteriota</taxon>
        <taxon>Cyanophyceae</taxon>
        <taxon>Nostocales</taxon>
        <taxon>Calotrichaceae</taxon>
        <taxon>Brunnivagina</taxon>
    </lineage>
</organism>
<evidence type="ECO:0000259" key="1">
    <source>
        <dbReference type="SMART" id="SM01022"/>
    </source>
</evidence>
<dbReference type="SMART" id="SM01022">
    <property type="entry name" value="ASCH"/>
    <property type="match status" value="1"/>
</dbReference>
<dbReference type="InterPro" id="IPR007374">
    <property type="entry name" value="ASCH_domain"/>
</dbReference>
<comment type="caution">
    <text evidence="2">The sequence shown here is derived from an EMBL/GenBank/DDBJ whole genome shotgun (WGS) entry which is preliminary data.</text>
</comment>
<dbReference type="OrthoDB" id="9807542at2"/>
<dbReference type="EMBL" id="NTFS01000522">
    <property type="protein sequence ID" value="PAX49815.1"/>
    <property type="molecule type" value="Genomic_DNA"/>
</dbReference>
<keyword evidence="3" id="KW-1185">Reference proteome</keyword>
<dbReference type="AlphaFoldDB" id="A0A2A2TB92"/>
<protein>
    <recommendedName>
        <fullName evidence="1">ASCH domain-containing protein</fullName>
    </recommendedName>
</protein>
<accession>A0A2A2TB92</accession>
<dbReference type="InterPro" id="IPR015947">
    <property type="entry name" value="PUA-like_sf"/>
</dbReference>
<name>A0A2A2TB92_9CYAN</name>
<feature type="domain" description="ASCH" evidence="1">
    <location>
        <begin position="28"/>
        <end position="108"/>
    </location>
</feature>
<evidence type="ECO:0000313" key="2">
    <source>
        <dbReference type="EMBL" id="PAX49815.1"/>
    </source>
</evidence>
<proteinExistence type="predicted"/>
<dbReference type="Gene3D" id="3.10.400.10">
    <property type="entry name" value="Sulfate adenylyltransferase"/>
    <property type="match status" value="1"/>
</dbReference>
<dbReference type="PANTHER" id="PTHR39203">
    <property type="entry name" value="CYTOPLASMIC PROTEIN-RELATED"/>
    <property type="match status" value="1"/>
</dbReference>
<dbReference type="SUPFAM" id="SSF88697">
    <property type="entry name" value="PUA domain-like"/>
    <property type="match status" value="1"/>
</dbReference>
<reference evidence="2 3" key="1">
    <citation type="submission" date="2017-08" db="EMBL/GenBank/DDBJ databases">
        <title>Draft genome sequence of filamentous cyanobacterium Calothrix elsteri CCALA 953.</title>
        <authorList>
            <person name="Gagunashvili A.N."/>
            <person name="Elster J."/>
            <person name="Andresson O.S."/>
        </authorList>
    </citation>
    <scope>NUCLEOTIDE SEQUENCE [LARGE SCALE GENOMIC DNA]</scope>
    <source>
        <strain evidence="2 3">CCALA 953</strain>
    </source>
</reference>
<evidence type="ECO:0000313" key="3">
    <source>
        <dbReference type="Proteomes" id="UP000218238"/>
    </source>
</evidence>
<dbReference type="Pfam" id="PF04266">
    <property type="entry name" value="ASCH"/>
    <property type="match status" value="1"/>
</dbReference>
<dbReference type="InterPro" id="IPR009326">
    <property type="entry name" value="DUF984"/>
</dbReference>
<dbReference type="PANTHER" id="PTHR39203:SF1">
    <property type="entry name" value="CYTOPLASMIC PROTEIN"/>
    <property type="match status" value="1"/>
</dbReference>